<sequence>MPVVDLYLPDDLPIAADADLGRTLAAVVDAATADAAAPCAVFVHRLPVYAVVSADAEGVRTVRVQVSCDAGPWLDLAPGLDDVVRTYLRSLKADVPTRITVSVQAVTETNAVTWPHPVPSLAV</sequence>
<comment type="caution">
    <text evidence="1">The sequence shown here is derived from an EMBL/GenBank/DDBJ whole genome shotgun (WGS) entry which is preliminary data.</text>
</comment>
<name>A0A3N0DS30_9ACTN</name>
<dbReference type="RefSeq" id="WP_123232936.1">
    <property type="nucleotide sequence ID" value="NZ_RJSG01000002.1"/>
</dbReference>
<organism evidence="1 2">
    <name type="scientific">Nocardioides marmorisolisilvae</name>
    <dbReference type="NCBI Taxonomy" id="1542737"/>
    <lineage>
        <taxon>Bacteria</taxon>
        <taxon>Bacillati</taxon>
        <taxon>Actinomycetota</taxon>
        <taxon>Actinomycetes</taxon>
        <taxon>Propionibacteriales</taxon>
        <taxon>Nocardioidaceae</taxon>
        <taxon>Nocardioides</taxon>
    </lineage>
</organism>
<evidence type="ECO:0000313" key="2">
    <source>
        <dbReference type="Proteomes" id="UP000277094"/>
    </source>
</evidence>
<dbReference type="AlphaFoldDB" id="A0A3N0DS30"/>
<protein>
    <submittedName>
        <fullName evidence="1">Uncharacterized protein</fullName>
    </submittedName>
</protein>
<keyword evidence="2" id="KW-1185">Reference proteome</keyword>
<reference evidence="1 2" key="1">
    <citation type="submission" date="2018-11" db="EMBL/GenBank/DDBJ databases">
        <authorList>
            <person name="Li F."/>
        </authorList>
    </citation>
    <scope>NUCLEOTIDE SEQUENCE [LARGE SCALE GENOMIC DNA]</scope>
    <source>
        <strain evidence="1 2">KIS18-7</strain>
    </source>
</reference>
<evidence type="ECO:0000313" key="1">
    <source>
        <dbReference type="EMBL" id="RNL78437.1"/>
    </source>
</evidence>
<gene>
    <name evidence="1" type="ORF">EFL95_04885</name>
</gene>
<proteinExistence type="predicted"/>
<accession>A0A3N0DS30</accession>
<dbReference type="EMBL" id="RJSG01000002">
    <property type="protein sequence ID" value="RNL78437.1"/>
    <property type="molecule type" value="Genomic_DNA"/>
</dbReference>
<dbReference type="Proteomes" id="UP000277094">
    <property type="component" value="Unassembled WGS sequence"/>
</dbReference>